<evidence type="ECO:0000313" key="2">
    <source>
        <dbReference type="EMBL" id="MCW3475445.1"/>
    </source>
</evidence>
<dbReference type="EMBL" id="JAPDNT010000008">
    <property type="protein sequence ID" value="MCW3475445.1"/>
    <property type="molecule type" value="Genomic_DNA"/>
</dbReference>
<proteinExistence type="predicted"/>
<dbReference type="AlphaFoldDB" id="A0AA42CI20"/>
<protein>
    <submittedName>
        <fullName evidence="2">Septum formation initiator family protein</fullName>
    </submittedName>
</protein>
<reference evidence="2" key="1">
    <citation type="submission" date="2022-09" db="EMBL/GenBank/DDBJ databases">
        <title>Rhodovastum sp. nov. RN2-1 isolated from soil in Seongnam, South Korea.</title>
        <authorList>
            <person name="Le N.T."/>
        </authorList>
    </citation>
    <scope>NUCLEOTIDE SEQUENCE</scope>
    <source>
        <strain evidence="2">RN2-1</strain>
    </source>
</reference>
<name>A0AA42CI20_9PROT</name>
<dbReference type="RefSeq" id="WP_264714155.1">
    <property type="nucleotide sequence ID" value="NZ_JAPDNT010000008.1"/>
</dbReference>
<reference evidence="2" key="2">
    <citation type="submission" date="2022-10" db="EMBL/GenBank/DDBJ databases">
        <authorList>
            <person name="Trinh H.N."/>
        </authorList>
    </citation>
    <scope>NUCLEOTIDE SEQUENCE</scope>
    <source>
        <strain evidence="2">RN2-1</strain>
    </source>
</reference>
<dbReference type="InterPro" id="IPR007060">
    <property type="entry name" value="FtsL/DivIC"/>
</dbReference>
<keyword evidence="1" id="KW-0175">Coiled coil</keyword>
<accession>A0AA42CI20</accession>
<dbReference type="Pfam" id="PF04977">
    <property type="entry name" value="DivIC"/>
    <property type="match status" value="1"/>
</dbReference>
<evidence type="ECO:0000313" key="3">
    <source>
        <dbReference type="Proteomes" id="UP001165679"/>
    </source>
</evidence>
<organism evidence="2 3">
    <name type="scientific">Limobrevibacterium gyesilva</name>
    <dbReference type="NCBI Taxonomy" id="2991712"/>
    <lineage>
        <taxon>Bacteria</taxon>
        <taxon>Pseudomonadati</taxon>
        <taxon>Pseudomonadota</taxon>
        <taxon>Alphaproteobacteria</taxon>
        <taxon>Acetobacterales</taxon>
        <taxon>Acetobacteraceae</taxon>
        <taxon>Limobrevibacterium</taxon>
    </lineage>
</organism>
<gene>
    <name evidence="2" type="ORF">OL599_12750</name>
</gene>
<evidence type="ECO:0000256" key="1">
    <source>
        <dbReference type="SAM" id="Coils"/>
    </source>
</evidence>
<dbReference type="Proteomes" id="UP001165679">
    <property type="component" value="Unassembled WGS sequence"/>
</dbReference>
<sequence>MSIARGLKRKGKAAIPPLVFLSLVTYFLWQATQGDRGLQAYALRQDDLKAAQAELQRAEIELAAWERRVTALRTSRLDPDSLDERSRAMLNLSDPNDIIVPYGSGQRLF</sequence>
<keyword evidence="3" id="KW-1185">Reference proteome</keyword>
<comment type="caution">
    <text evidence="2">The sequence shown here is derived from an EMBL/GenBank/DDBJ whole genome shotgun (WGS) entry which is preliminary data.</text>
</comment>
<feature type="coiled-coil region" evidence="1">
    <location>
        <begin position="41"/>
        <end position="75"/>
    </location>
</feature>